<organism evidence="14">
    <name type="scientific">Nothobranchius rachovii</name>
    <name type="common">bluefin notho</name>
    <dbReference type="NCBI Taxonomy" id="451742"/>
    <lineage>
        <taxon>Eukaryota</taxon>
        <taxon>Metazoa</taxon>
        <taxon>Chordata</taxon>
        <taxon>Craniata</taxon>
        <taxon>Vertebrata</taxon>
        <taxon>Euteleostomi</taxon>
        <taxon>Actinopterygii</taxon>
        <taxon>Neopterygii</taxon>
        <taxon>Teleostei</taxon>
        <taxon>Neoteleostei</taxon>
        <taxon>Acanthomorphata</taxon>
        <taxon>Ovalentaria</taxon>
        <taxon>Atherinomorphae</taxon>
        <taxon>Cyprinodontiformes</taxon>
        <taxon>Nothobranchiidae</taxon>
        <taxon>Nothobranchius</taxon>
    </lineage>
</organism>
<proteinExistence type="inferred from homology"/>
<keyword evidence="6" id="KW-0963">Cytoplasm</keyword>
<accession>A0A1A8P727</accession>
<evidence type="ECO:0000256" key="10">
    <source>
        <dbReference type="ARBA" id="ARBA00023139"/>
    </source>
</evidence>
<dbReference type="GO" id="GO:0005886">
    <property type="term" value="C:plasma membrane"/>
    <property type="evidence" value="ECO:0007669"/>
    <property type="project" value="UniProtKB-SubCell"/>
</dbReference>
<keyword evidence="5" id="KW-1003">Cell membrane</keyword>
<evidence type="ECO:0000256" key="11">
    <source>
        <dbReference type="ARBA" id="ARBA00023288"/>
    </source>
</evidence>
<keyword evidence="4" id="KW-1134">Transmembrane beta strand</keyword>
<evidence type="ECO:0000256" key="7">
    <source>
        <dbReference type="ARBA" id="ARBA00022590"/>
    </source>
</evidence>
<gene>
    <name evidence="14" type="primary">DFNA5</name>
</gene>
<dbReference type="PANTHER" id="PTHR15207">
    <property type="entry name" value="NONSYNDROMIC HEARING IMPAIRMENT PROTEIN"/>
    <property type="match status" value="1"/>
</dbReference>
<evidence type="ECO:0000259" key="13">
    <source>
        <dbReference type="Pfam" id="PF17708"/>
    </source>
</evidence>
<dbReference type="AlphaFoldDB" id="A0A1A8P727"/>
<dbReference type="Pfam" id="PF04598">
    <property type="entry name" value="Gasdermin"/>
    <property type="match status" value="1"/>
</dbReference>
<dbReference type="Pfam" id="PF17708">
    <property type="entry name" value="Gasdermin_C"/>
    <property type="match status" value="1"/>
</dbReference>
<evidence type="ECO:0000259" key="12">
    <source>
        <dbReference type="Pfam" id="PF04598"/>
    </source>
</evidence>
<dbReference type="EMBL" id="HAEI01001663">
    <property type="protein sequence ID" value="SBR77140.1"/>
    <property type="molecule type" value="Transcribed_RNA"/>
</dbReference>
<protein>
    <submittedName>
        <fullName evidence="14">Deafness, autosomal dominant 5</fullName>
    </submittedName>
</protein>
<dbReference type="InterPro" id="IPR041263">
    <property type="entry name" value="Gasdermin_PUB"/>
</dbReference>
<evidence type="ECO:0000313" key="14">
    <source>
        <dbReference type="EMBL" id="SBR77140.1"/>
    </source>
</evidence>
<evidence type="ECO:0000256" key="2">
    <source>
        <dbReference type="ARBA" id="ARBA00004651"/>
    </source>
</evidence>
<comment type="similarity">
    <text evidence="3">Belongs to the gasdermin family.</text>
</comment>
<evidence type="ECO:0000256" key="5">
    <source>
        <dbReference type="ARBA" id="ARBA00022475"/>
    </source>
</evidence>
<evidence type="ECO:0000256" key="1">
    <source>
        <dbReference type="ARBA" id="ARBA00004496"/>
    </source>
</evidence>
<evidence type="ECO:0000256" key="4">
    <source>
        <dbReference type="ARBA" id="ARBA00022452"/>
    </source>
</evidence>
<keyword evidence="8" id="KW-0812">Transmembrane</keyword>
<reference evidence="14" key="2">
    <citation type="submission" date="2016-06" db="EMBL/GenBank/DDBJ databases">
        <title>The genome of a short-lived fish provides insights into sex chromosome evolution and the genetic control of aging.</title>
        <authorList>
            <person name="Reichwald K."/>
            <person name="Felder M."/>
            <person name="Petzold A."/>
            <person name="Koch P."/>
            <person name="Groth M."/>
            <person name="Platzer M."/>
        </authorList>
    </citation>
    <scope>NUCLEOTIDE SEQUENCE</scope>
    <source>
        <tissue evidence="14">Brain</tissue>
    </source>
</reference>
<keyword evidence="9" id="KW-0472">Membrane</keyword>
<evidence type="ECO:0000256" key="3">
    <source>
        <dbReference type="ARBA" id="ARBA00009279"/>
    </source>
</evidence>
<name>A0A1A8P727_9TELE</name>
<evidence type="ECO:0000256" key="9">
    <source>
        <dbReference type="ARBA" id="ARBA00023136"/>
    </source>
</evidence>
<evidence type="ECO:0000256" key="8">
    <source>
        <dbReference type="ARBA" id="ARBA00022692"/>
    </source>
</evidence>
<feature type="domain" description="Gasdermin PUB" evidence="13">
    <location>
        <begin position="269"/>
        <end position="436"/>
    </location>
</feature>
<keyword evidence="11" id="KW-0449">Lipoprotein</keyword>
<reference evidence="14" key="1">
    <citation type="submission" date="2016-05" db="EMBL/GenBank/DDBJ databases">
        <authorList>
            <person name="Lavstsen T."/>
            <person name="Jespersen J.S."/>
        </authorList>
    </citation>
    <scope>NUCLEOTIDE SEQUENCE</scope>
    <source>
        <tissue evidence="14">Brain</tissue>
    </source>
</reference>
<sequence>MFAVATKNFVAEVDQGGFLIPASSLNDAVGLLTVVVKRKRFWFWQKPKYHPTDFVLGDLLKGDAPVKPVVVESDFIKYSGTYGDNIQGTVDASFAKVTISVEGKDSSKLQSSFGSLKKEEVDVQKLLLDCKDSVLDMSHWLIQQTKEKHRQVFGIVKERIVVTQPCSVIEEVQQGGQCGWGLTSCGPKSHKLASLKENGNLNKDSNVTMEIPTHTTIAYGLIELAIKQDGHFELCLMSDTNGGFEVDGILMAKEPVGVAGAAVKTSGNHVLQQQLEDLRGHFQLLSALPPSTRSSLLQQISELMEEPGAIGGFQTVLDQMFVDKKLGLADFELTECHRGKIQNVLDLLELSSEVESSRTKSALTALHLMISALDEMTEDHLAALRKCSIPMVLRTLEPLVQCVSGGREMTLSSSDLTDLYETIEHLFASFHVSLKRESNVVRAEIHQQSNLPLVLCITIRCLASLTQGCLEAPVCTGADQAHLRTV</sequence>
<dbReference type="GO" id="GO:0005737">
    <property type="term" value="C:cytoplasm"/>
    <property type="evidence" value="ECO:0007669"/>
    <property type="project" value="UniProtKB-SubCell"/>
</dbReference>
<dbReference type="PANTHER" id="PTHR15207:SF3">
    <property type="entry name" value="DEAFNESS, AUTOSOMAL DOMINANT 5-RELATED"/>
    <property type="match status" value="1"/>
</dbReference>
<feature type="domain" description="Gasdermin pore forming" evidence="12">
    <location>
        <begin position="1"/>
        <end position="245"/>
    </location>
</feature>
<dbReference type="InterPro" id="IPR040460">
    <property type="entry name" value="Gasdermin_pore"/>
</dbReference>
<dbReference type="GO" id="GO:0012501">
    <property type="term" value="P:programmed cell death"/>
    <property type="evidence" value="ECO:0007669"/>
    <property type="project" value="UniProtKB-KW"/>
</dbReference>
<keyword evidence="7" id="KW-1210">Necrosis</keyword>
<evidence type="ECO:0000256" key="6">
    <source>
        <dbReference type="ARBA" id="ARBA00022490"/>
    </source>
</evidence>
<dbReference type="InterPro" id="IPR042377">
    <property type="entry name" value="GSDME"/>
</dbReference>
<comment type="subcellular location">
    <subcellularLocation>
        <location evidence="2">Cell membrane</location>
        <topology evidence="2">Multi-pass membrane protein</topology>
    </subcellularLocation>
    <subcellularLocation>
        <location evidence="1">Cytoplasm</location>
    </subcellularLocation>
</comment>
<keyword evidence="10" id="KW-0564">Palmitate</keyword>